<dbReference type="EMBL" id="BK032574">
    <property type="protein sequence ID" value="DAF48818.1"/>
    <property type="molecule type" value="Genomic_DNA"/>
</dbReference>
<evidence type="ECO:0000313" key="1">
    <source>
        <dbReference type="EMBL" id="DAF48818.1"/>
    </source>
</evidence>
<name>A0A8S5SDQ1_9CAUD</name>
<protein>
    <submittedName>
        <fullName evidence="1">Uncharacterized protein</fullName>
    </submittedName>
</protein>
<reference evidence="1" key="1">
    <citation type="journal article" date="2021" name="Proc. Natl. Acad. Sci. U.S.A.">
        <title>A Catalog of Tens of Thousands of Viruses from Human Metagenomes Reveals Hidden Associations with Chronic Diseases.</title>
        <authorList>
            <person name="Tisza M.J."/>
            <person name="Buck C.B."/>
        </authorList>
    </citation>
    <scope>NUCLEOTIDE SEQUENCE</scope>
    <source>
        <strain evidence="1">CtfWc3</strain>
    </source>
</reference>
<sequence>MLHRDRIATKRKISVSWPPLTLSECKVVLDSVKDEFFSVKYLDPWDGGMATRTFYVGDRTAPALTFIDNLGGYYWQNVSFDLVEQ</sequence>
<dbReference type="InterPro" id="IPR046557">
    <property type="entry name" value="DUF6711"/>
</dbReference>
<accession>A0A8S5SDQ1</accession>
<organism evidence="1">
    <name type="scientific">Myoviridae sp. ctfWc3</name>
    <dbReference type="NCBI Taxonomy" id="2827697"/>
    <lineage>
        <taxon>Viruses</taxon>
        <taxon>Duplodnaviria</taxon>
        <taxon>Heunggongvirae</taxon>
        <taxon>Uroviricota</taxon>
        <taxon>Caudoviricetes</taxon>
    </lineage>
</organism>
<proteinExistence type="predicted"/>
<dbReference type="Pfam" id="PF20458">
    <property type="entry name" value="DUF6711"/>
    <property type="match status" value="1"/>
</dbReference>